<comment type="subcellular location">
    <subcellularLocation>
        <location evidence="1">Cytoplasm</location>
    </subcellularLocation>
</comment>
<dbReference type="GO" id="GO:0004816">
    <property type="term" value="F:asparagine-tRNA ligase activity"/>
    <property type="evidence" value="ECO:0007669"/>
    <property type="project" value="TreeGrafter"/>
</dbReference>
<evidence type="ECO:0000256" key="6">
    <source>
        <dbReference type="ARBA" id="ARBA00022917"/>
    </source>
</evidence>
<dbReference type="GO" id="GO:0005737">
    <property type="term" value="C:cytoplasm"/>
    <property type="evidence" value="ECO:0007669"/>
    <property type="project" value="UniProtKB-SubCell"/>
</dbReference>
<sequence length="413" mass="46205">MQIYTSEKHGCDTTGDGTEKAPLKTVLQALIKLDGKVNADTRIWVDGVGDEAWDVVSKTKLKKVMKTYSAQARKQEKGQHDKPSSENKDVSNHLSEAMEVQLTLDATLPKAQQCKIRELQTLYDKRVHVYGWVHRIRRQSKTLMFIILRDGTGFLQCVFANNLCLTQDAVTLSPESTIEIYGTIKQLPAGKSAPGGIELLADYWSVIGKAPAGGVDSVLTVESDIDTQLDNRHLVIRGENTAKMLRLVGIALSAFRAHYTDRGYVEVLPPTFVQTQVEGGSTLFSLNYFGETAYMSQSSQLYLETCIPAVGDCYCITRSYRAEKINYVFLLSTRMMEHLPKWLKTAECKVPKSSITKHLVDYGHDIDAVKSFTIVSKQRNKKMLAIAEACAIRIYKPALCIQKEMVVTLNLPW</sequence>
<feature type="region of interest" description="Disordered" evidence="8">
    <location>
        <begin position="70"/>
        <end position="91"/>
    </location>
</feature>
<dbReference type="Pfam" id="PF20917">
    <property type="entry name" value="AsnRS_N"/>
    <property type="match status" value="1"/>
</dbReference>
<dbReference type="InterPro" id="IPR012340">
    <property type="entry name" value="NA-bd_OB-fold"/>
</dbReference>
<dbReference type="Pfam" id="PF01336">
    <property type="entry name" value="tRNA_anti-codon"/>
    <property type="match status" value="1"/>
</dbReference>
<dbReference type="InterPro" id="IPR004365">
    <property type="entry name" value="NA-bd_OB_tRNA"/>
</dbReference>
<dbReference type="PANTHER" id="PTHR22594:SF16">
    <property type="entry name" value="ASPARAGINE--TRNA LIGASE, CYTOPLASMIC"/>
    <property type="match status" value="1"/>
</dbReference>
<proteinExistence type="predicted"/>
<keyword evidence="2" id="KW-0963">Cytoplasm</keyword>
<dbReference type="WBParaSite" id="TREG1_134850.3">
    <property type="protein sequence ID" value="TREG1_134850.3"/>
    <property type="gene ID" value="TREG1_134850"/>
</dbReference>
<dbReference type="Gene3D" id="2.40.50.140">
    <property type="entry name" value="Nucleic acid-binding proteins"/>
    <property type="match status" value="1"/>
</dbReference>
<keyword evidence="3" id="KW-0436">Ligase</keyword>
<organism evidence="12 13">
    <name type="scientific">Trichobilharzia regenti</name>
    <name type="common">Nasal bird schistosome</name>
    <dbReference type="NCBI Taxonomy" id="157069"/>
    <lineage>
        <taxon>Eukaryota</taxon>
        <taxon>Metazoa</taxon>
        <taxon>Spiralia</taxon>
        <taxon>Lophotrochozoa</taxon>
        <taxon>Platyhelminthes</taxon>
        <taxon>Trematoda</taxon>
        <taxon>Digenea</taxon>
        <taxon>Strigeidida</taxon>
        <taxon>Schistosomatoidea</taxon>
        <taxon>Schistosomatidae</taxon>
        <taxon>Trichobilharzia</taxon>
    </lineage>
</organism>
<dbReference type="InterPro" id="IPR045864">
    <property type="entry name" value="aa-tRNA-synth_II/BPL/LPL"/>
</dbReference>
<dbReference type="Gene3D" id="3.30.930.10">
    <property type="entry name" value="Bira Bifunctional Protein, Domain 2"/>
    <property type="match status" value="1"/>
</dbReference>
<evidence type="ECO:0000256" key="3">
    <source>
        <dbReference type="ARBA" id="ARBA00022598"/>
    </source>
</evidence>
<reference evidence="12" key="1">
    <citation type="submission" date="2022-06" db="EMBL/GenBank/DDBJ databases">
        <authorList>
            <person name="Berger JAMES D."/>
            <person name="Berger JAMES D."/>
        </authorList>
    </citation>
    <scope>NUCLEOTIDE SEQUENCE [LARGE SCALE GENOMIC DNA]</scope>
</reference>
<keyword evidence="4" id="KW-0547">Nucleotide-binding</keyword>
<dbReference type="GO" id="GO:0003676">
    <property type="term" value="F:nucleic acid binding"/>
    <property type="evidence" value="ECO:0007669"/>
    <property type="project" value="InterPro"/>
</dbReference>
<feature type="compositionally biased region" description="Basic and acidic residues" evidence="8">
    <location>
        <begin position="73"/>
        <end position="91"/>
    </location>
</feature>
<evidence type="ECO:0000259" key="11">
    <source>
        <dbReference type="Pfam" id="PF20917"/>
    </source>
</evidence>
<dbReference type="GO" id="GO:0006421">
    <property type="term" value="P:asparaginyl-tRNA aminoacylation"/>
    <property type="evidence" value="ECO:0007669"/>
    <property type="project" value="TreeGrafter"/>
</dbReference>
<protein>
    <recommendedName>
        <fullName evidence="14">OB domain-containing protein</fullName>
    </recommendedName>
</protein>
<keyword evidence="7" id="KW-0030">Aminoacyl-tRNA synthetase</keyword>
<keyword evidence="5" id="KW-0067">ATP-binding</keyword>
<evidence type="ECO:0000259" key="9">
    <source>
        <dbReference type="Pfam" id="PF00152"/>
    </source>
</evidence>
<dbReference type="CDD" id="cd04323">
    <property type="entry name" value="AsnRS_cyto_like_N"/>
    <property type="match status" value="1"/>
</dbReference>
<dbReference type="Pfam" id="PF00152">
    <property type="entry name" value="tRNA-synt_2"/>
    <property type="match status" value="1"/>
</dbReference>
<accession>A0AA85J077</accession>
<dbReference type="Gene3D" id="3.30.1910.20">
    <property type="entry name" value="asparaginyl-tRNA synthetase, N-terminal domain"/>
    <property type="match status" value="1"/>
</dbReference>
<evidence type="ECO:0000313" key="12">
    <source>
        <dbReference type="Proteomes" id="UP000050795"/>
    </source>
</evidence>
<feature type="domain" description="OB" evidence="10">
    <location>
        <begin position="127"/>
        <end position="207"/>
    </location>
</feature>
<reference evidence="13" key="2">
    <citation type="submission" date="2023-11" db="UniProtKB">
        <authorList>
            <consortium name="WormBaseParasite"/>
        </authorList>
    </citation>
    <scope>IDENTIFICATION</scope>
</reference>
<evidence type="ECO:0000256" key="5">
    <source>
        <dbReference type="ARBA" id="ARBA00022840"/>
    </source>
</evidence>
<name>A0AA85J077_TRIRE</name>
<dbReference type="Proteomes" id="UP000050795">
    <property type="component" value="Unassembled WGS sequence"/>
</dbReference>
<dbReference type="SUPFAM" id="SSF50249">
    <property type="entry name" value="Nucleic acid-binding proteins"/>
    <property type="match status" value="1"/>
</dbReference>
<feature type="domain" description="Asparagine--tRNA ligase N-terminal" evidence="11">
    <location>
        <begin position="18"/>
        <end position="109"/>
    </location>
</feature>
<evidence type="ECO:0000256" key="4">
    <source>
        <dbReference type="ARBA" id="ARBA00022741"/>
    </source>
</evidence>
<evidence type="ECO:0000256" key="8">
    <source>
        <dbReference type="SAM" id="MobiDB-lite"/>
    </source>
</evidence>
<evidence type="ECO:0000313" key="13">
    <source>
        <dbReference type="WBParaSite" id="TREG1_134850.3"/>
    </source>
</evidence>
<dbReference type="InterPro" id="IPR048952">
    <property type="entry name" value="AsnRS_N"/>
</dbReference>
<dbReference type="InterPro" id="IPR004364">
    <property type="entry name" value="Aa-tRNA-synt_II"/>
</dbReference>
<dbReference type="PANTHER" id="PTHR22594">
    <property type="entry name" value="ASPARTYL/LYSYL-TRNA SYNTHETASE"/>
    <property type="match status" value="1"/>
</dbReference>
<dbReference type="AlphaFoldDB" id="A0AA85J077"/>
<feature type="domain" description="Aminoacyl-tRNA synthetase class II (D/K/N)" evidence="9">
    <location>
        <begin position="225"/>
        <end position="326"/>
    </location>
</feature>
<evidence type="ECO:0000256" key="2">
    <source>
        <dbReference type="ARBA" id="ARBA00022490"/>
    </source>
</evidence>
<evidence type="ECO:0008006" key="14">
    <source>
        <dbReference type="Google" id="ProtNLM"/>
    </source>
</evidence>
<evidence type="ECO:0000256" key="1">
    <source>
        <dbReference type="ARBA" id="ARBA00004496"/>
    </source>
</evidence>
<dbReference type="GO" id="GO:0005524">
    <property type="term" value="F:ATP binding"/>
    <property type="evidence" value="ECO:0007669"/>
    <property type="project" value="UniProtKB-KW"/>
</dbReference>
<keyword evidence="6" id="KW-0648">Protein biosynthesis</keyword>
<keyword evidence="12" id="KW-1185">Reference proteome</keyword>
<evidence type="ECO:0000256" key="7">
    <source>
        <dbReference type="ARBA" id="ARBA00023146"/>
    </source>
</evidence>
<evidence type="ECO:0000259" key="10">
    <source>
        <dbReference type="Pfam" id="PF01336"/>
    </source>
</evidence>
<dbReference type="SUPFAM" id="SSF55681">
    <property type="entry name" value="Class II aaRS and biotin synthetases"/>
    <property type="match status" value="1"/>
</dbReference>